<keyword evidence="8" id="KW-1185">Reference proteome</keyword>
<sequence length="565" mass="63036">MVLRKDIGNVDSALEELGSLGKYTLIQFSMQILAQVSVGHHMLSIVFTGQKNPFRCLAPGNQNSSAFDQTGSLISTNLTANNFSEISYGYVCQSASEIHSLNNISTSCNAYSVQYQLPKDRYFVSEFDLICEREYLAGLTQTLLTLGHAIGSLAVPYFADNYGRKPVLLVCSHLWLASALAQAFSVNYTMFAIFKTLGGIFLQSVAQTSITVMVEILTGRQRGYMFGCLAYIFWTVGIILMVPVAYALQEHSWRMLELAYCSYFIFILLYIFFMDESLRWLAANGLKERVVWVLKKASRWNGSNFDQVISAFYKVNCISPPCVTELCRVRTAVNLPSSIPGEGDCVIWDNDHFQLLSRFFNSLTYYGLFLMSSSLSGSVYLNYFLNSAVEFPSAIFIYFYIDRNPSSATTMNCFLRICNILFVKGPQNMVITVLAIIGKFGISGSFATIYTMTPELLPTTIRNTGLGLANMSACVGGMLAPFAELLMSKVVYGPGLIFGSGSLVLGIWAFFLPETANRQLPQSLRDIRNWSREPKTTNDMCTCCSTYRKKETPVATLTERKKHSP</sequence>
<dbReference type="InterPro" id="IPR011701">
    <property type="entry name" value="MFS"/>
</dbReference>
<evidence type="ECO:0000256" key="3">
    <source>
        <dbReference type="ARBA" id="ARBA00022989"/>
    </source>
</evidence>
<protein>
    <recommendedName>
        <fullName evidence="6">Major facilitator superfamily (MFS) profile domain-containing protein</fullName>
    </recommendedName>
</protein>
<evidence type="ECO:0000259" key="6">
    <source>
        <dbReference type="PROSITE" id="PS50850"/>
    </source>
</evidence>
<feature type="transmembrane region" description="Helical" evidence="5">
    <location>
        <begin position="490"/>
        <end position="511"/>
    </location>
</feature>
<dbReference type="PROSITE" id="PS50850">
    <property type="entry name" value="MFS"/>
    <property type="match status" value="1"/>
</dbReference>
<feature type="transmembrane region" description="Helical" evidence="5">
    <location>
        <begin position="174"/>
        <end position="194"/>
    </location>
</feature>
<evidence type="ECO:0000256" key="4">
    <source>
        <dbReference type="ARBA" id="ARBA00023136"/>
    </source>
</evidence>
<evidence type="ECO:0000256" key="5">
    <source>
        <dbReference type="SAM" id="Phobius"/>
    </source>
</evidence>
<organism evidence="7 8">
    <name type="scientific">Candidula unifasciata</name>
    <dbReference type="NCBI Taxonomy" id="100452"/>
    <lineage>
        <taxon>Eukaryota</taxon>
        <taxon>Metazoa</taxon>
        <taxon>Spiralia</taxon>
        <taxon>Lophotrochozoa</taxon>
        <taxon>Mollusca</taxon>
        <taxon>Gastropoda</taxon>
        <taxon>Heterobranchia</taxon>
        <taxon>Euthyneura</taxon>
        <taxon>Panpulmonata</taxon>
        <taxon>Eupulmonata</taxon>
        <taxon>Stylommatophora</taxon>
        <taxon>Helicina</taxon>
        <taxon>Helicoidea</taxon>
        <taxon>Geomitridae</taxon>
        <taxon>Candidula</taxon>
    </lineage>
</organism>
<keyword evidence="3 5" id="KW-1133">Transmembrane helix</keyword>
<comment type="subcellular location">
    <subcellularLocation>
        <location evidence="1">Membrane</location>
        <topology evidence="1">Multi-pass membrane protein</topology>
    </subcellularLocation>
</comment>
<keyword evidence="4 5" id="KW-0472">Membrane</keyword>
<dbReference type="GO" id="GO:0022857">
    <property type="term" value="F:transmembrane transporter activity"/>
    <property type="evidence" value="ECO:0007669"/>
    <property type="project" value="InterPro"/>
</dbReference>
<dbReference type="Pfam" id="PF07690">
    <property type="entry name" value="MFS_1"/>
    <property type="match status" value="1"/>
</dbReference>
<feature type="transmembrane region" description="Helical" evidence="5">
    <location>
        <begin position="224"/>
        <end position="247"/>
    </location>
</feature>
<dbReference type="InterPro" id="IPR020846">
    <property type="entry name" value="MFS_dom"/>
</dbReference>
<accession>A0A8S4A2Y1</accession>
<dbReference type="InterPro" id="IPR036259">
    <property type="entry name" value="MFS_trans_sf"/>
</dbReference>
<dbReference type="EMBL" id="CAJHNH020008492">
    <property type="protein sequence ID" value="CAG5136117.1"/>
    <property type="molecule type" value="Genomic_DNA"/>
</dbReference>
<dbReference type="Proteomes" id="UP000678393">
    <property type="component" value="Unassembled WGS sequence"/>
</dbReference>
<feature type="domain" description="Major facilitator superfamily (MFS) profile" evidence="6">
    <location>
        <begin position="73"/>
        <end position="517"/>
    </location>
</feature>
<gene>
    <name evidence="7" type="ORF">CUNI_LOCUS21675</name>
</gene>
<name>A0A8S4A2Y1_9EUPU</name>
<keyword evidence="2 5" id="KW-0812">Transmembrane</keyword>
<dbReference type="PANTHER" id="PTHR24064">
    <property type="entry name" value="SOLUTE CARRIER FAMILY 22 MEMBER"/>
    <property type="match status" value="1"/>
</dbReference>
<evidence type="ECO:0000313" key="7">
    <source>
        <dbReference type="EMBL" id="CAG5136117.1"/>
    </source>
</evidence>
<dbReference type="OrthoDB" id="5141738at2759"/>
<feature type="transmembrane region" description="Helical" evidence="5">
    <location>
        <begin position="464"/>
        <end position="483"/>
    </location>
</feature>
<proteinExistence type="predicted"/>
<feature type="transmembrane region" description="Helical" evidence="5">
    <location>
        <begin position="430"/>
        <end position="452"/>
    </location>
</feature>
<evidence type="ECO:0000256" key="2">
    <source>
        <dbReference type="ARBA" id="ARBA00022692"/>
    </source>
</evidence>
<dbReference type="Gene3D" id="1.20.1250.20">
    <property type="entry name" value="MFS general substrate transporter like domains"/>
    <property type="match status" value="1"/>
</dbReference>
<dbReference type="SUPFAM" id="SSF103473">
    <property type="entry name" value="MFS general substrate transporter"/>
    <property type="match status" value="1"/>
</dbReference>
<comment type="caution">
    <text evidence="7">The sequence shown here is derived from an EMBL/GenBank/DDBJ whole genome shotgun (WGS) entry which is preliminary data.</text>
</comment>
<dbReference type="AlphaFoldDB" id="A0A8S4A2Y1"/>
<feature type="transmembrane region" description="Helical" evidence="5">
    <location>
        <begin position="253"/>
        <end position="273"/>
    </location>
</feature>
<evidence type="ECO:0000256" key="1">
    <source>
        <dbReference type="ARBA" id="ARBA00004141"/>
    </source>
</evidence>
<dbReference type="GO" id="GO:0016020">
    <property type="term" value="C:membrane"/>
    <property type="evidence" value="ECO:0007669"/>
    <property type="project" value="UniProtKB-SubCell"/>
</dbReference>
<evidence type="ECO:0000313" key="8">
    <source>
        <dbReference type="Proteomes" id="UP000678393"/>
    </source>
</evidence>
<reference evidence="7" key="1">
    <citation type="submission" date="2021-04" db="EMBL/GenBank/DDBJ databases">
        <authorList>
            <consortium name="Molecular Ecology Group"/>
        </authorList>
    </citation>
    <scope>NUCLEOTIDE SEQUENCE</scope>
</reference>